<feature type="transmembrane region" description="Helical" evidence="6">
    <location>
        <begin position="64"/>
        <end position="85"/>
    </location>
</feature>
<evidence type="ECO:0000256" key="3">
    <source>
        <dbReference type="ARBA" id="ARBA00022989"/>
    </source>
</evidence>
<dbReference type="Proteomes" id="UP001595455">
    <property type="component" value="Unassembled WGS sequence"/>
</dbReference>
<evidence type="ECO:0000313" key="7">
    <source>
        <dbReference type="EMBL" id="MFC2997956.1"/>
    </source>
</evidence>
<proteinExistence type="predicted"/>
<dbReference type="Pfam" id="PF02674">
    <property type="entry name" value="Colicin_V"/>
    <property type="match status" value="1"/>
</dbReference>
<keyword evidence="4 6" id="KW-0472">Membrane</keyword>
<keyword evidence="3 6" id="KW-1133">Transmembrane helix</keyword>
<dbReference type="EMBL" id="PYIX02000006">
    <property type="protein sequence ID" value="RFC84445.1"/>
    <property type="molecule type" value="Genomic_DNA"/>
</dbReference>
<evidence type="ECO:0000256" key="5">
    <source>
        <dbReference type="SAM" id="MobiDB-lite"/>
    </source>
</evidence>
<organism evidence="8 9">
    <name type="scientific">Acinetobacter sichuanensis</name>
    <dbReference type="NCBI Taxonomy" id="2136183"/>
    <lineage>
        <taxon>Bacteria</taxon>
        <taxon>Pseudomonadati</taxon>
        <taxon>Pseudomonadota</taxon>
        <taxon>Gammaproteobacteria</taxon>
        <taxon>Moraxellales</taxon>
        <taxon>Moraxellaceae</taxon>
        <taxon>Acinetobacter</taxon>
    </lineage>
</organism>
<protein>
    <submittedName>
        <fullName evidence="8">CvpA family protein</fullName>
    </submittedName>
</protein>
<evidence type="ECO:0000256" key="1">
    <source>
        <dbReference type="ARBA" id="ARBA00004141"/>
    </source>
</evidence>
<evidence type="ECO:0000256" key="4">
    <source>
        <dbReference type="ARBA" id="ARBA00023136"/>
    </source>
</evidence>
<dbReference type="EMBL" id="JBHRSF010000160">
    <property type="protein sequence ID" value="MFC2997956.1"/>
    <property type="molecule type" value="Genomic_DNA"/>
</dbReference>
<evidence type="ECO:0000313" key="9">
    <source>
        <dbReference type="Proteomes" id="UP000240957"/>
    </source>
</evidence>
<reference evidence="7" key="4">
    <citation type="submission" date="2024-09" db="EMBL/GenBank/DDBJ databases">
        <authorList>
            <person name="Sun Q."/>
            <person name="Mori K."/>
        </authorList>
    </citation>
    <scope>NUCLEOTIDE SEQUENCE</scope>
    <source>
        <strain evidence="7">KCTC 62575</strain>
    </source>
</reference>
<evidence type="ECO:0000256" key="2">
    <source>
        <dbReference type="ARBA" id="ARBA00022692"/>
    </source>
</evidence>
<keyword evidence="2 6" id="KW-0812">Transmembrane</keyword>
<dbReference type="OrthoDB" id="9810601at2"/>
<comment type="subcellular location">
    <subcellularLocation>
        <location evidence="1">Membrane</location>
        <topology evidence="1">Multi-pass membrane protein</topology>
    </subcellularLocation>
</comment>
<dbReference type="PANTHER" id="PTHR36926">
    <property type="entry name" value="COLICIN V PRODUCTION PROTEIN"/>
    <property type="match status" value="1"/>
</dbReference>
<evidence type="ECO:0000256" key="6">
    <source>
        <dbReference type="SAM" id="Phobius"/>
    </source>
</evidence>
<feature type="compositionally biased region" description="Basic and acidic residues" evidence="5">
    <location>
        <begin position="163"/>
        <end position="176"/>
    </location>
</feature>
<feature type="region of interest" description="Disordered" evidence="5">
    <location>
        <begin position="163"/>
        <end position="196"/>
    </location>
</feature>
<feature type="transmembrane region" description="Helical" evidence="6">
    <location>
        <begin position="105"/>
        <end position="125"/>
    </location>
</feature>
<keyword evidence="10" id="KW-1185">Reference proteome</keyword>
<dbReference type="InterPro" id="IPR052719">
    <property type="entry name" value="CvpA-like"/>
</dbReference>
<dbReference type="GO" id="GO:0016020">
    <property type="term" value="C:membrane"/>
    <property type="evidence" value="ECO:0007669"/>
    <property type="project" value="UniProtKB-SubCell"/>
</dbReference>
<dbReference type="Proteomes" id="UP000240957">
    <property type="component" value="Unassembled WGS sequence"/>
</dbReference>
<reference evidence="7" key="1">
    <citation type="journal article" date="2014" name="Int. J. Syst. Evol. Microbiol.">
        <title>Complete genome of a new Firmicutes species belonging to the dominant human colonic microbiota ('Ruminococcus bicirculans') reveals two chromosomes and a selective capacity to utilize plant glucans.</title>
        <authorList>
            <consortium name="NISC Comparative Sequencing Program"/>
            <person name="Wegmann U."/>
            <person name="Louis P."/>
            <person name="Goesmann A."/>
            <person name="Henrissat B."/>
            <person name="Duncan S.H."/>
            <person name="Flint H.J."/>
        </authorList>
    </citation>
    <scope>NUCLEOTIDE SEQUENCE</scope>
    <source>
        <strain evidence="7">KCTC 62575</strain>
    </source>
</reference>
<feature type="transmembrane region" description="Helical" evidence="6">
    <location>
        <begin position="31"/>
        <end position="52"/>
    </location>
</feature>
<gene>
    <name evidence="7" type="ORF">ACFODO_22440</name>
    <name evidence="8" type="ORF">C9E89_005815</name>
</gene>
<reference evidence="8 9" key="2">
    <citation type="submission" date="2018-08" db="EMBL/GenBank/DDBJ databases">
        <title>The draft genome of Acinetobacter sichuanensis strain WCHAc060041.</title>
        <authorList>
            <person name="Qin J."/>
            <person name="Feng Y."/>
            <person name="Zong Z."/>
        </authorList>
    </citation>
    <scope>NUCLEOTIDE SEQUENCE [LARGE SCALE GENOMIC DNA]</scope>
    <source>
        <strain evidence="8 9">WCHAc060041</strain>
    </source>
</reference>
<dbReference type="PANTHER" id="PTHR36926:SF1">
    <property type="entry name" value="COLICIN V PRODUCTION PROTEIN"/>
    <property type="match status" value="1"/>
</dbReference>
<evidence type="ECO:0000313" key="8">
    <source>
        <dbReference type="EMBL" id="RFC84445.1"/>
    </source>
</evidence>
<dbReference type="RefSeq" id="WP_107007323.1">
    <property type="nucleotide sequence ID" value="NZ_JBHRSF010000160.1"/>
</dbReference>
<accession>A0A371YSL9</accession>
<reference evidence="10" key="3">
    <citation type="journal article" date="2019" name="Int. J. Syst. Evol. Microbiol.">
        <title>The Global Catalogue of Microorganisms (GCM) 10K type strain sequencing project: providing services to taxonomists for standard genome sequencing and annotation.</title>
        <authorList>
            <consortium name="The Broad Institute Genomics Platform"/>
            <consortium name="The Broad Institute Genome Sequencing Center for Infectious Disease"/>
            <person name="Wu L."/>
            <person name="Ma J."/>
        </authorList>
    </citation>
    <scope>NUCLEOTIDE SEQUENCE [LARGE SCALE GENOMIC DNA]</scope>
    <source>
        <strain evidence="10">KCTC 62575</strain>
    </source>
</reference>
<evidence type="ECO:0000313" key="10">
    <source>
        <dbReference type="Proteomes" id="UP001595455"/>
    </source>
</evidence>
<dbReference type="AlphaFoldDB" id="A0A371YSL9"/>
<sequence>MNTIDIVILILLLIGGLNGLRKGFVNAFANLVGWVFALIIAAKYSAIFAPSMAILSQDPVVQKIAAFAFVVLIIVVLTWIVTALLNRILKTFKLGPLNRLAGGTLGSLKGLFIVLITMQGVGPWVEISPLWKQSKMIQFLLPYAPLATELSKEAANEALSHIHSEAHSDDASKTESKNGSSAQEDRSAHSTKNPFY</sequence>
<name>A0A371YSL9_9GAMM</name>
<dbReference type="InterPro" id="IPR003825">
    <property type="entry name" value="Colicin-V_CvpA"/>
</dbReference>
<dbReference type="GO" id="GO:0009403">
    <property type="term" value="P:toxin biosynthetic process"/>
    <property type="evidence" value="ECO:0007669"/>
    <property type="project" value="InterPro"/>
</dbReference>
<comment type="caution">
    <text evidence="8">The sequence shown here is derived from an EMBL/GenBank/DDBJ whole genome shotgun (WGS) entry which is preliminary data.</text>
</comment>